<dbReference type="InterPro" id="IPR009009">
    <property type="entry name" value="RlpA-like_DPBB"/>
</dbReference>
<keyword evidence="1 3" id="KW-0456">Lyase</keyword>
<dbReference type="GO" id="GO:0008932">
    <property type="term" value="F:lytic endotransglycosylase activity"/>
    <property type="evidence" value="ECO:0007669"/>
    <property type="project" value="UniProtKB-UniRule"/>
</dbReference>
<name>A0A917QL34_9HYPH</name>
<proteinExistence type="inferred from homology"/>
<dbReference type="GO" id="GO:0009279">
    <property type="term" value="C:cell outer membrane"/>
    <property type="evidence" value="ECO:0007669"/>
    <property type="project" value="TreeGrafter"/>
</dbReference>
<comment type="similarity">
    <text evidence="3 4">Belongs to the RlpA family.</text>
</comment>
<dbReference type="GO" id="GO:0071555">
    <property type="term" value="P:cell wall organization"/>
    <property type="evidence" value="ECO:0007669"/>
    <property type="project" value="UniProtKB-KW"/>
</dbReference>
<keyword evidence="3" id="KW-1003">Cell membrane</keyword>
<dbReference type="EMBL" id="BMMF01000022">
    <property type="protein sequence ID" value="GGK55351.1"/>
    <property type="molecule type" value="Genomic_DNA"/>
</dbReference>
<dbReference type="PROSITE" id="PS51257">
    <property type="entry name" value="PROKAR_LIPOPROTEIN"/>
    <property type="match status" value="1"/>
</dbReference>
<evidence type="ECO:0000256" key="1">
    <source>
        <dbReference type="ARBA" id="ARBA00023239"/>
    </source>
</evidence>
<gene>
    <name evidence="3" type="primary">rlpA</name>
    <name evidence="6" type="ORF">GCM10011322_47500</name>
</gene>
<keyword evidence="3" id="KW-0564">Palmitate</keyword>
<reference evidence="6 7" key="1">
    <citation type="journal article" date="2014" name="Int. J. Syst. Evol. Microbiol.">
        <title>Complete genome sequence of Corynebacterium casei LMG S-19264T (=DSM 44701T), isolated from a smear-ripened cheese.</title>
        <authorList>
            <consortium name="US DOE Joint Genome Institute (JGI-PGF)"/>
            <person name="Walter F."/>
            <person name="Albersmeier A."/>
            <person name="Kalinowski J."/>
            <person name="Ruckert C."/>
        </authorList>
    </citation>
    <scope>NUCLEOTIDE SEQUENCE [LARGE SCALE GENOMIC DNA]</scope>
    <source>
        <strain evidence="6 7">CGMCC 1.9161</strain>
    </source>
</reference>
<dbReference type="GO" id="GO:0000270">
    <property type="term" value="P:peptidoglycan metabolic process"/>
    <property type="evidence" value="ECO:0007669"/>
    <property type="project" value="UniProtKB-UniRule"/>
</dbReference>
<evidence type="ECO:0000256" key="2">
    <source>
        <dbReference type="ARBA" id="ARBA00023316"/>
    </source>
</evidence>
<dbReference type="HAMAP" id="MF_02071">
    <property type="entry name" value="RlpA"/>
    <property type="match status" value="1"/>
</dbReference>
<evidence type="ECO:0000256" key="3">
    <source>
        <dbReference type="HAMAP-Rule" id="MF_02071"/>
    </source>
</evidence>
<keyword evidence="3" id="KW-0472">Membrane</keyword>
<dbReference type="Proteomes" id="UP000600449">
    <property type="component" value="Unassembled WGS sequence"/>
</dbReference>
<evidence type="ECO:0000256" key="4">
    <source>
        <dbReference type="RuleBase" id="RU003495"/>
    </source>
</evidence>
<dbReference type="PANTHER" id="PTHR34183">
    <property type="entry name" value="ENDOLYTIC PEPTIDOGLYCAN TRANSGLYCOSYLASE RLPA"/>
    <property type="match status" value="1"/>
</dbReference>
<dbReference type="InterPro" id="IPR034718">
    <property type="entry name" value="RlpA"/>
</dbReference>
<comment type="function">
    <text evidence="3">Lytic transglycosylase with a strong preference for naked glycan strands that lack stem peptides.</text>
</comment>
<dbReference type="Gene3D" id="2.40.40.10">
    <property type="entry name" value="RlpA-like domain"/>
    <property type="match status" value="1"/>
</dbReference>
<sequence>MSRRSTSGAILLVFGIMLAGCSGQTPRIDARLGVAPSPRVVADGQPIPRGGGRAIVGRPYTIGGRTFVPRLDPSYSSVGVASWYGDAFHGRLTANGEIFDRHALSAAHPTMPLPSYARVTNLENGRSVILRVNDRGPFAGGERTIDVSRRASEVLGFRRDGLAQVRVDYVGPASLAGSDDRLLLASLHTGEETLHAASAVHLAGEPAAIHLASARAMGSEEPALDAVPRGLLRDVATPNERVSRASANAAAALDVPRPPRDLPTTPGADVMVSQRAPSSLLPRDVTAAIAYAASDRRPATGSVISLGATGGLY</sequence>
<keyword evidence="3" id="KW-0449">Lipoprotein</keyword>
<dbReference type="AlphaFoldDB" id="A0A917QL34"/>
<comment type="caution">
    <text evidence="6">The sequence shown here is derived from an EMBL/GenBank/DDBJ whole genome shotgun (WGS) entry which is preliminary data.</text>
</comment>
<evidence type="ECO:0000313" key="7">
    <source>
        <dbReference type="Proteomes" id="UP000600449"/>
    </source>
</evidence>
<dbReference type="EC" id="4.2.2.-" evidence="3"/>
<dbReference type="InterPro" id="IPR012997">
    <property type="entry name" value="RplA"/>
</dbReference>
<dbReference type="GO" id="GO:0005886">
    <property type="term" value="C:plasma membrane"/>
    <property type="evidence" value="ECO:0007669"/>
    <property type="project" value="UniProtKB-SubCell"/>
</dbReference>
<organism evidence="6 7">
    <name type="scientific">Salinarimonas ramus</name>
    <dbReference type="NCBI Taxonomy" id="690164"/>
    <lineage>
        <taxon>Bacteria</taxon>
        <taxon>Pseudomonadati</taxon>
        <taxon>Pseudomonadota</taxon>
        <taxon>Alphaproteobacteria</taxon>
        <taxon>Hyphomicrobiales</taxon>
        <taxon>Salinarimonadaceae</taxon>
        <taxon>Salinarimonas</taxon>
    </lineage>
</organism>
<keyword evidence="7" id="KW-1185">Reference proteome</keyword>
<dbReference type="NCBIfam" id="TIGR00413">
    <property type="entry name" value="rlpA"/>
    <property type="match status" value="1"/>
</dbReference>
<comment type="subcellular location">
    <subcellularLocation>
        <location evidence="3">Cell membrane</location>
        <topology evidence="3">Lipid-anchor</topology>
    </subcellularLocation>
</comment>
<protein>
    <recommendedName>
        <fullName evidence="3">Endolytic peptidoglycan transglycosylase RlpA</fullName>
        <ecNumber evidence="3">4.2.2.-</ecNumber>
    </recommendedName>
</protein>
<dbReference type="SUPFAM" id="SSF50685">
    <property type="entry name" value="Barwin-like endoglucanases"/>
    <property type="match status" value="1"/>
</dbReference>
<evidence type="ECO:0000313" key="6">
    <source>
        <dbReference type="EMBL" id="GGK55351.1"/>
    </source>
</evidence>
<keyword evidence="2 3" id="KW-0961">Cell wall biogenesis/degradation</keyword>
<accession>A0A917QL34</accession>
<dbReference type="Pfam" id="PF03330">
    <property type="entry name" value="DPBB_1"/>
    <property type="match status" value="1"/>
</dbReference>
<dbReference type="InterPro" id="IPR036908">
    <property type="entry name" value="RlpA-like_sf"/>
</dbReference>
<feature type="domain" description="RlpA-like protein double-psi beta-barrel" evidence="5">
    <location>
        <begin position="77"/>
        <end position="167"/>
    </location>
</feature>
<evidence type="ECO:0000259" key="5">
    <source>
        <dbReference type="Pfam" id="PF03330"/>
    </source>
</evidence>
<dbReference type="PANTHER" id="PTHR34183:SF1">
    <property type="entry name" value="ENDOLYTIC PEPTIDOGLYCAN TRANSGLYCOSYLASE RLPA"/>
    <property type="match status" value="1"/>
</dbReference>
<dbReference type="RefSeq" id="WP_188915777.1">
    <property type="nucleotide sequence ID" value="NZ_BMMF01000022.1"/>
</dbReference>
<dbReference type="CDD" id="cd22268">
    <property type="entry name" value="DPBB_RlpA-like"/>
    <property type="match status" value="1"/>
</dbReference>